<accession>A0A9J6PWX9</accession>
<gene>
    <name evidence="1" type="ORF">N5923_22340</name>
</gene>
<evidence type="ECO:0000313" key="1">
    <source>
        <dbReference type="EMBL" id="MCU5780237.1"/>
    </source>
</evidence>
<dbReference type="EMBL" id="JAODIM010000043">
    <property type="protein sequence ID" value="MCU5780237.1"/>
    <property type="molecule type" value="Genomic_DNA"/>
</dbReference>
<evidence type="ECO:0000313" key="2">
    <source>
        <dbReference type="Proteomes" id="UP001064262"/>
    </source>
</evidence>
<proteinExistence type="predicted"/>
<protein>
    <submittedName>
        <fullName evidence="1">Uncharacterized protein</fullName>
    </submittedName>
</protein>
<sequence>MIVMPQSYSPGALKRRFRIIEELMIRDKAFFIIYDEKAPLAAIIKAELSDVNGEARHEVVARLDLVRRDQCDEVYSVRDFWQNTDALQVEGVVVVTAERDEGLATKLYESLVLKEGITLISVGTV</sequence>
<name>A0A9J6PWX9_9GAMM</name>
<reference evidence="1" key="1">
    <citation type="submission" date="2022-09" db="EMBL/GenBank/DDBJ databases">
        <title>Winslowiella arboricola sp. nov., isolated from bleeding cankers on broadleaf hosts.</title>
        <authorList>
            <person name="Brady C."/>
            <person name="Kaur S."/>
            <person name="Crampton B."/>
            <person name="Maddock D."/>
            <person name="Arnold D."/>
            <person name="Denman S."/>
        </authorList>
    </citation>
    <scope>NUCLEOTIDE SEQUENCE</scope>
    <source>
        <strain evidence="1">BAC 15a-03b</strain>
    </source>
</reference>
<organism evidence="1 2">
    <name type="scientific">Winslowiella arboricola</name>
    <dbReference type="NCBI Taxonomy" id="2978220"/>
    <lineage>
        <taxon>Bacteria</taxon>
        <taxon>Pseudomonadati</taxon>
        <taxon>Pseudomonadota</taxon>
        <taxon>Gammaproteobacteria</taxon>
        <taxon>Enterobacterales</taxon>
        <taxon>Erwiniaceae</taxon>
        <taxon>Winslowiella</taxon>
    </lineage>
</organism>
<dbReference type="RefSeq" id="WP_267144598.1">
    <property type="nucleotide sequence ID" value="NZ_JAODIL010000081.1"/>
</dbReference>
<dbReference type="AlphaFoldDB" id="A0A9J6PWX9"/>
<comment type="caution">
    <text evidence="1">The sequence shown here is derived from an EMBL/GenBank/DDBJ whole genome shotgun (WGS) entry which is preliminary data.</text>
</comment>
<dbReference type="Proteomes" id="UP001064262">
    <property type="component" value="Unassembled WGS sequence"/>
</dbReference>
<keyword evidence="2" id="KW-1185">Reference proteome</keyword>